<dbReference type="InterPro" id="IPR010985">
    <property type="entry name" value="Ribbon_hlx_hlx"/>
</dbReference>
<dbReference type="PATRIC" id="fig|889378.3.peg.447"/>
<evidence type="ECO:0000313" key="3">
    <source>
        <dbReference type="EMBL" id="AFG36543.1"/>
    </source>
</evidence>
<dbReference type="Proteomes" id="UP000007383">
    <property type="component" value="Chromosome"/>
</dbReference>
<dbReference type="SUPFAM" id="SSF47598">
    <property type="entry name" value="Ribbon-helix-helix"/>
    <property type="match status" value="1"/>
</dbReference>
<evidence type="ECO:0000256" key="1">
    <source>
        <dbReference type="SAM" id="MobiDB-lite"/>
    </source>
</evidence>
<protein>
    <recommendedName>
        <fullName evidence="2">Antitoxin FitA-like ribbon-helix-helix domain-containing protein</fullName>
    </recommendedName>
</protein>
<evidence type="ECO:0000259" key="2">
    <source>
        <dbReference type="Pfam" id="PF22513"/>
    </source>
</evidence>
<name>H9UGA0_SPIAZ</name>
<feature type="domain" description="Antitoxin FitA-like ribbon-helix-helix" evidence="2">
    <location>
        <begin position="2"/>
        <end position="39"/>
    </location>
</feature>
<dbReference type="GO" id="GO:0006355">
    <property type="term" value="P:regulation of DNA-templated transcription"/>
    <property type="evidence" value="ECO:0007669"/>
    <property type="project" value="InterPro"/>
</dbReference>
<dbReference type="OrthoDB" id="27260at2"/>
<dbReference type="RefSeq" id="WP_014454540.1">
    <property type="nucleotide sequence ID" value="NC_017098.1"/>
</dbReference>
<sequence>MATLTIRNLDARVKQQLRRRAAEHQNSMEEEVRQILSDVLSREPSPEENLAERIHTRFAAVGGIDLPPPDRTDLPREPGF</sequence>
<evidence type="ECO:0000313" key="4">
    <source>
        <dbReference type="Proteomes" id="UP000007383"/>
    </source>
</evidence>
<dbReference type="InterPro" id="IPR053853">
    <property type="entry name" value="FitA-like_RHH"/>
</dbReference>
<dbReference type="KEGG" id="sfc:Spiaf_0439"/>
<feature type="region of interest" description="Disordered" evidence="1">
    <location>
        <begin position="61"/>
        <end position="80"/>
    </location>
</feature>
<keyword evidence="4" id="KW-1185">Reference proteome</keyword>
<dbReference type="EMBL" id="CP003282">
    <property type="protein sequence ID" value="AFG36543.1"/>
    <property type="molecule type" value="Genomic_DNA"/>
</dbReference>
<dbReference type="AlphaFoldDB" id="H9UGA0"/>
<reference evidence="4" key="1">
    <citation type="journal article" date="2013" name="Stand. Genomic Sci.">
        <title>Complete genome sequence of the halophilic bacterium Spirochaeta africana type strain (Z-7692(T)) from the alkaline Lake Magadi in the East African Rift.</title>
        <authorList>
            <person name="Liolos K."/>
            <person name="Abt B."/>
            <person name="Scheuner C."/>
            <person name="Teshima H."/>
            <person name="Held B."/>
            <person name="Lapidus A."/>
            <person name="Nolan M."/>
            <person name="Lucas S."/>
            <person name="Deshpande S."/>
            <person name="Cheng J.F."/>
            <person name="Tapia R."/>
            <person name="Goodwin L.A."/>
            <person name="Pitluck S."/>
            <person name="Pagani I."/>
            <person name="Ivanova N."/>
            <person name="Mavromatis K."/>
            <person name="Mikhailova N."/>
            <person name="Huntemann M."/>
            <person name="Pati A."/>
            <person name="Chen A."/>
            <person name="Palaniappan K."/>
            <person name="Land M."/>
            <person name="Rohde M."/>
            <person name="Tindall B.J."/>
            <person name="Detter J.C."/>
            <person name="Goker M."/>
            <person name="Bristow J."/>
            <person name="Eisen J.A."/>
            <person name="Markowitz V."/>
            <person name="Hugenholtz P."/>
            <person name="Woyke T."/>
            <person name="Klenk H.P."/>
            <person name="Kyrpides N.C."/>
        </authorList>
    </citation>
    <scope>NUCLEOTIDE SEQUENCE</scope>
    <source>
        <strain evidence="4">ATCC 700263 / DSM 8902 / Z-7692</strain>
    </source>
</reference>
<accession>H9UGA0</accession>
<dbReference type="eggNOG" id="COG4691">
    <property type="taxonomic scope" value="Bacteria"/>
</dbReference>
<proteinExistence type="predicted"/>
<feature type="compositionally biased region" description="Basic and acidic residues" evidence="1">
    <location>
        <begin position="68"/>
        <end position="80"/>
    </location>
</feature>
<dbReference type="Pfam" id="PF22513">
    <property type="entry name" value="FitA-like_RHH"/>
    <property type="match status" value="1"/>
</dbReference>
<dbReference type="HOGENOM" id="CLU_168829_2_1_12"/>
<dbReference type="STRING" id="889378.Spiaf_0439"/>
<dbReference type="Gene3D" id="1.10.1220.10">
    <property type="entry name" value="Met repressor-like"/>
    <property type="match status" value="1"/>
</dbReference>
<dbReference type="InterPro" id="IPR013321">
    <property type="entry name" value="Arc_rbn_hlx_hlx"/>
</dbReference>
<organism evidence="3 4">
    <name type="scientific">Spirochaeta africana (strain ATCC 700263 / DSM 8902 / Z-7692)</name>
    <dbReference type="NCBI Taxonomy" id="889378"/>
    <lineage>
        <taxon>Bacteria</taxon>
        <taxon>Pseudomonadati</taxon>
        <taxon>Spirochaetota</taxon>
        <taxon>Spirochaetia</taxon>
        <taxon>Spirochaetales</taxon>
        <taxon>Spirochaetaceae</taxon>
        <taxon>Spirochaeta</taxon>
    </lineage>
</organism>
<gene>
    <name evidence="3" type="ordered locus">Spiaf_0439</name>
</gene>